<keyword evidence="1" id="KW-0732">Signal</keyword>
<dbReference type="EMBL" id="HBGE01099739">
    <property type="protein sequence ID" value="CAD9182565.1"/>
    <property type="molecule type" value="Transcribed_RNA"/>
</dbReference>
<organism evidence="2">
    <name type="scientific">Alexandrium catenella</name>
    <name type="common">Red tide dinoflagellate</name>
    <name type="synonym">Gonyaulax catenella</name>
    <dbReference type="NCBI Taxonomy" id="2925"/>
    <lineage>
        <taxon>Eukaryota</taxon>
        <taxon>Sar</taxon>
        <taxon>Alveolata</taxon>
        <taxon>Dinophyceae</taxon>
        <taxon>Gonyaulacales</taxon>
        <taxon>Pyrocystaceae</taxon>
        <taxon>Alexandrium</taxon>
    </lineage>
</organism>
<name>A0A7S1S2C4_ALECA</name>
<feature type="signal peptide" evidence="1">
    <location>
        <begin position="1"/>
        <end position="38"/>
    </location>
</feature>
<gene>
    <name evidence="2" type="ORF">ACAT0790_LOCUS59337</name>
</gene>
<dbReference type="AlphaFoldDB" id="A0A7S1S2C4"/>
<sequence length="166" mass="16971">MVLGDAPASTRSGRGRAARNRSRCLVALPLALLTACLAARAAPRAALGTGGGGSPAGLDGLVKQDNNGWRITLFSPETEMRLRQMREDYYRRSGGKKTAVGAAVVGGLSSVAIFQRVPVVPATLGGALAGAWAVQLPAGNRLGESARQIGSGAASFWQAISEGGSR</sequence>
<accession>A0A7S1S2C4</accession>
<evidence type="ECO:0000256" key="1">
    <source>
        <dbReference type="SAM" id="SignalP"/>
    </source>
</evidence>
<reference evidence="2" key="1">
    <citation type="submission" date="2021-01" db="EMBL/GenBank/DDBJ databases">
        <authorList>
            <person name="Corre E."/>
            <person name="Pelletier E."/>
            <person name="Niang G."/>
            <person name="Scheremetjew M."/>
            <person name="Finn R."/>
            <person name="Kale V."/>
            <person name="Holt S."/>
            <person name="Cochrane G."/>
            <person name="Meng A."/>
            <person name="Brown T."/>
            <person name="Cohen L."/>
        </authorList>
    </citation>
    <scope>NUCLEOTIDE SEQUENCE</scope>
    <source>
        <strain evidence="2">OF101</strain>
    </source>
</reference>
<feature type="chain" id="PRO_5030740849" evidence="1">
    <location>
        <begin position="39"/>
        <end position="166"/>
    </location>
</feature>
<protein>
    <submittedName>
        <fullName evidence="2">Uncharacterized protein</fullName>
    </submittedName>
</protein>
<proteinExistence type="predicted"/>
<evidence type="ECO:0000313" key="2">
    <source>
        <dbReference type="EMBL" id="CAD9182565.1"/>
    </source>
</evidence>